<protein>
    <submittedName>
        <fullName evidence="3">Uncharacterized protein</fullName>
    </submittedName>
</protein>
<evidence type="ECO:0000256" key="1">
    <source>
        <dbReference type="SAM" id="MobiDB-lite"/>
    </source>
</evidence>
<sequence length="199" mass="22449">MKIIVEFWNQGVLIMPRTPLKRATFAGLALTLGLGVALPAQAQEGTFLRDIFGRIGIMEPEQPQIEYRERAPLVVPPSRDLPSPRPPEQVGSAPNWPEDRRDRLAREEQMELERFQERARAGDGTSEETPNFRIPRGTGRAPVTDPNDPWGDEPPEFTREQREAFQRQMRGGDDATAQGLTRRSLTDPPSRFLQPAPTD</sequence>
<keyword evidence="6" id="KW-1185">Reference proteome</keyword>
<dbReference type="AlphaFoldDB" id="A0A0P7XXL3"/>
<feature type="compositionally biased region" description="Basic and acidic residues" evidence="1">
    <location>
        <begin position="156"/>
        <end position="173"/>
    </location>
</feature>
<evidence type="ECO:0000256" key="2">
    <source>
        <dbReference type="SAM" id="SignalP"/>
    </source>
</evidence>
<gene>
    <name evidence="4" type="ORF">GA0071312_2195</name>
    <name evidence="3" type="ORF">HLUCCO17_01990</name>
</gene>
<proteinExistence type="predicted"/>
<dbReference type="OrthoDB" id="8018783at2"/>
<feature type="region of interest" description="Disordered" evidence="1">
    <location>
        <begin position="75"/>
        <end position="199"/>
    </location>
</feature>
<dbReference type="RefSeq" id="WP_074444991.1">
    <property type="nucleotide sequence ID" value="NZ_FMBM01000002.1"/>
</dbReference>
<accession>A0A0P7XXL3</accession>
<evidence type="ECO:0000313" key="5">
    <source>
        <dbReference type="Proteomes" id="UP000050497"/>
    </source>
</evidence>
<reference evidence="3 5" key="1">
    <citation type="submission" date="2015-09" db="EMBL/GenBank/DDBJ databases">
        <title>Identification and resolution of microdiversity through metagenomic sequencing of parallel consortia.</title>
        <authorList>
            <person name="Nelson W.C."/>
            <person name="Romine M.F."/>
            <person name="Lindemann S.R."/>
        </authorList>
    </citation>
    <scope>NUCLEOTIDE SEQUENCE [LARGE SCALE GENOMIC DNA]</scope>
    <source>
        <strain evidence="3">HL-109</strain>
    </source>
</reference>
<evidence type="ECO:0000313" key="4">
    <source>
        <dbReference type="EMBL" id="SCC81259.1"/>
    </source>
</evidence>
<dbReference type="EMBL" id="FMBM01000002">
    <property type="protein sequence ID" value="SCC81259.1"/>
    <property type="molecule type" value="Genomic_DNA"/>
</dbReference>
<dbReference type="Proteomes" id="UP000182800">
    <property type="component" value="Unassembled WGS sequence"/>
</dbReference>
<feature type="chain" id="PRO_5006145761" evidence="2">
    <location>
        <begin position="43"/>
        <end position="199"/>
    </location>
</feature>
<dbReference type="Proteomes" id="UP000050497">
    <property type="component" value="Unassembled WGS sequence"/>
</dbReference>
<dbReference type="EMBL" id="LJSX01000002">
    <property type="protein sequence ID" value="KPQ12357.1"/>
    <property type="molecule type" value="Genomic_DNA"/>
</dbReference>
<reference evidence="4 6" key="2">
    <citation type="submission" date="2016-08" db="EMBL/GenBank/DDBJ databases">
        <authorList>
            <person name="Varghese N."/>
            <person name="Submissions Spin"/>
        </authorList>
    </citation>
    <scope>NUCLEOTIDE SEQUENCE [LARGE SCALE GENOMIC DNA]</scope>
    <source>
        <strain evidence="4 6">HL-109</strain>
    </source>
</reference>
<dbReference type="STRING" id="1653334.GA0071312_2195"/>
<comment type="caution">
    <text evidence="3">The sequence shown here is derived from an EMBL/GenBank/DDBJ whole genome shotgun (WGS) entry which is preliminary data.</text>
</comment>
<name>A0A0P7XXL3_9HYPH</name>
<feature type="signal peptide" evidence="2">
    <location>
        <begin position="1"/>
        <end position="42"/>
    </location>
</feature>
<evidence type="ECO:0000313" key="3">
    <source>
        <dbReference type="EMBL" id="KPQ12357.1"/>
    </source>
</evidence>
<evidence type="ECO:0000313" key="6">
    <source>
        <dbReference type="Proteomes" id="UP000182800"/>
    </source>
</evidence>
<feature type="compositionally biased region" description="Basic and acidic residues" evidence="1">
    <location>
        <begin position="97"/>
        <end position="121"/>
    </location>
</feature>
<organism evidence="3 5">
    <name type="scientific">Saliniramus fredricksonii</name>
    <dbReference type="NCBI Taxonomy" id="1653334"/>
    <lineage>
        <taxon>Bacteria</taxon>
        <taxon>Pseudomonadati</taxon>
        <taxon>Pseudomonadota</taxon>
        <taxon>Alphaproteobacteria</taxon>
        <taxon>Hyphomicrobiales</taxon>
        <taxon>Salinarimonadaceae</taxon>
        <taxon>Saliniramus</taxon>
    </lineage>
</organism>
<keyword evidence="2" id="KW-0732">Signal</keyword>